<comment type="caution">
    <text evidence="7">The sequence shown here is derived from an EMBL/GenBank/DDBJ whole genome shotgun (WGS) entry which is preliminary data.</text>
</comment>
<dbReference type="InterPro" id="IPR029071">
    <property type="entry name" value="Ubiquitin-like_domsf"/>
</dbReference>
<dbReference type="InterPro" id="IPR039732">
    <property type="entry name" value="Hub1/Ubl5"/>
</dbReference>
<protein>
    <recommendedName>
        <fullName evidence="1">Ubiquitin-like modifier HUB1</fullName>
    </recommendedName>
</protein>
<dbReference type="Gene3D" id="3.80.10.10">
    <property type="entry name" value="Ribonuclease Inhibitor"/>
    <property type="match status" value="1"/>
</dbReference>
<gene>
    <name evidence="7" type="ORF">CcCBS67573_g05904</name>
</gene>
<dbReference type="Gene3D" id="3.10.20.90">
    <property type="entry name" value="Phosphatidylinositol 3-kinase Catalytic Subunit, Chain A, domain 1"/>
    <property type="match status" value="1"/>
</dbReference>
<evidence type="ECO:0000256" key="3">
    <source>
        <dbReference type="ARBA" id="ARBA00022737"/>
    </source>
</evidence>
<dbReference type="PANTHER" id="PTHR13042">
    <property type="entry name" value="UBIQUITIN-LIKE PROTEIN 5"/>
    <property type="match status" value="1"/>
</dbReference>
<dbReference type="InterPro" id="IPR032675">
    <property type="entry name" value="LRR_dom_sf"/>
</dbReference>
<dbReference type="Proteomes" id="UP000320333">
    <property type="component" value="Unassembled WGS sequence"/>
</dbReference>
<feature type="compositionally biased region" description="Pro residues" evidence="5">
    <location>
        <begin position="68"/>
        <end position="78"/>
    </location>
</feature>
<evidence type="ECO:0000256" key="5">
    <source>
        <dbReference type="SAM" id="MobiDB-lite"/>
    </source>
</evidence>
<proteinExistence type="predicted"/>
<reference evidence="7 8" key="1">
    <citation type="journal article" date="2019" name="Sci. Rep.">
        <title>Comparative genomics of chytrid fungi reveal insights into the obligate biotrophic and pathogenic lifestyle of Synchytrium endobioticum.</title>
        <authorList>
            <person name="van de Vossenberg B.T.L.H."/>
            <person name="Warris S."/>
            <person name="Nguyen H.D.T."/>
            <person name="van Gent-Pelzer M.P.E."/>
            <person name="Joly D.L."/>
            <person name="van de Geest H.C."/>
            <person name="Bonants P.J.M."/>
            <person name="Smith D.S."/>
            <person name="Levesque C.A."/>
            <person name="van der Lee T.A.J."/>
        </authorList>
    </citation>
    <scope>NUCLEOTIDE SEQUENCE [LARGE SCALE GENOMIC DNA]</scope>
    <source>
        <strain evidence="7 8">CBS 675.73</strain>
    </source>
</reference>
<dbReference type="InterPro" id="IPR000626">
    <property type="entry name" value="Ubiquitin-like_dom"/>
</dbReference>
<keyword evidence="4" id="KW-0833">Ubl conjugation pathway</keyword>
<dbReference type="OrthoDB" id="660555at2759"/>
<dbReference type="STRING" id="246404.A0A507F8Q2"/>
<dbReference type="AlphaFoldDB" id="A0A507F8Q2"/>
<feature type="region of interest" description="Disordered" evidence="5">
    <location>
        <begin position="1"/>
        <end position="21"/>
    </location>
</feature>
<evidence type="ECO:0000259" key="6">
    <source>
        <dbReference type="PROSITE" id="PS50053"/>
    </source>
</evidence>
<feature type="domain" description="Ubiquitin-like" evidence="6">
    <location>
        <begin position="163"/>
        <end position="231"/>
    </location>
</feature>
<accession>A0A507F8Q2</accession>
<dbReference type="CDD" id="cd01791">
    <property type="entry name" value="Ubl_UBL5"/>
    <property type="match status" value="1"/>
</dbReference>
<sequence length="889" mass="97475">MLSSAAESDAVRVAEEDLESKGSLTSLSAFGASSAGPVPELASGIDVDRERDRLSLRLALLRAVPSAGPTPAPAPAPTPGTTIPDTPRRRLASAAASPSTSLFLLFMSIRLSFSSISNARSFSKYADISRFDPRAGRLVAGGGVSAGAVGRRPLIAFLLFALIEIIVNDRLGKKVRVKCNGDDTVGDLKKLIAAQIGTKADKIILKKWYNVFKDHITLEDYEIHDGMNLELYYSRLEKRFNLLDDEIQAFNATVYVGHSVTMGIPLLTQLRALLLLMRVQSRSQRKFIVGRTARMAPCSRQLAFLFMKRSTRLGYTRPGSSSRSDTHQEDGANMNALDVNEADVGPDIDAMLGHRRRNNTNQAASRRSIVRTRATGAIEGLRRAVSAPFLLPNLGLFNHSVSDSSMVAHNNTQLKLDPDSLQASNSDMRYDEVAENLSDLSDEALGAIYAERHSNVDLEHLERHIRTYRTIVQLDRMSDAAILALPEFLAPLVLGDVLVSAKRSAISLCARNLIHISPNIGFYGGSIVELELCCNSIDLLPPEVGHLKNLTRLILSKNNLETLPTTIGACTKLKELACAANKITHLPRTLGALKRLCTLNMSDNMTLQTLPQELGSCVALQDLELTRTGIEWLPVELFRLKGLHRLDVAECPKLWSEEEYDEFVDSTLPEQSYSAPSLRELAARVLHRHQAPLLKCLQPHLKAYLAPEKVCACSFCGGPIFEHHIVRWRKVVKDGGILVAKEMLCWRHWDTDEERIVAMFRKHEWTAPVVVPIDVTSANLISGGAGGRMRSRAASSEIVACGPSGLETGGLQRRIRSVSSSSLILGNLRKGALGDGFDETRVRVPYNEMTEASLPVLVNRQAQSSLPRASQSAKRAGIRPSHSLTSFFA</sequence>
<dbReference type="EMBL" id="QEAP01000230">
    <property type="protein sequence ID" value="TPX72095.1"/>
    <property type="molecule type" value="Genomic_DNA"/>
</dbReference>
<evidence type="ECO:0000256" key="2">
    <source>
        <dbReference type="ARBA" id="ARBA00022614"/>
    </source>
</evidence>
<dbReference type="InterPro" id="IPR003591">
    <property type="entry name" value="Leu-rich_rpt_typical-subtyp"/>
</dbReference>
<dbReference type="PROSITE" id="PS50053">
    <property type="entry name" value="UBIQUITIN_2"/>
    <property type="match status" value="1"/>
</dbReference>
<dbReference type="SMART" id="SM00369">
    <property type="entry name" value="LRR_TYP"/>
    <property type="match status" value="2"/>
</dbReference>
<dbReference type="SUPFAM" id="SSF52047">
    <property type="entry name" value="RNI-like"/>
    <property type="match status" value="1"/>
</dbReference>
<feature type="region of interest" description="Disordered" evidence="5">
    <location>
        <begin position="865"/>
        <end position="889"/>
    </location>
</feature>
<dbReference type="SUPFAM" id="SSF54236">
    <property type="entry name" value="Ubiquitin-like"/>
    <property type="match status" value="1"/>
</dbReference>
<keyword evidence="2" id="KW-0433">Leucine-rich repeat</keyword>
<dbReference type="FunFam" id="3.10.20.90:FF:000052">
    <property type="entry name" value="Ubiquitin-like protein 5"/>
    <property type="match status" value="1"/>
</dbReference>
<feature type="region of interest" description="Disordered" evidence="5">
    <location>
        <begin position="315"/>
        <end position="339"/>
    </location>
</feature>
<organism evidence="7 8">
    <name type="scientific">Chytriomyces confervae</name>
    <dbReference type="NCBI Taxonomy" id="246404"/>
    <lineage>
        <taxon>Eukaryota</taxon>
        <taxon>Fungi</taxon>
        <taxon>Fungi incertae sedis</taxon>
        <taxon>Chytridiomycota</taxon>
        <taxon>Chytridiomycota incertae sedis</taxon>
        <taxon>Chytridiomycetes</taxon>
        <taxon>Chytridiales</taxon>
        <taxon>Chytriomycetaceae</taxon>
        <taxon>Chytriomyces</taxon>
    </lineage>
</organism>
<keyword evidence="3" id="KW-0677">Repeat</keyword>
<evidence type="ECO:0000313" key="7">
    <source>
        <dbReference type="EMBL" id="TPX72095.1"/>
    </source>
</evidence>
<evidence type="ECO:0000313" key="8">
    <source>
        <dbReference type="Proteomes" id="UP000320333"/>
    </source>
</evidence>
<evidence type="ECO:0000256" key="4">
    <source>
        <dbReference type="ARBA" id="ARBA00022786"/>
    </source>
</evidence>
<keyword evidence="8" id="KW-1185">Reference proteome</keyword>
<feature type="region of interest" description="Disordered" evidence="5">
    <location>
        <begin position="66"/>
        <end position="91"/>
    </location>
</feature>
<name>A0A507F8Q2_9FUNG</name>
<evidence type="ECO:0000256" key="1">
    <source>
        <dbReference type="ARBA" id="ARBA00014108"/>
    </source>
</evidence>